<dbReference type="OrthoDB" id="64281at2759"/>
<evidence type="ECO:0000259" key="3">
    <source>
        <dbReference type="Pfam" id="PF24320"/>
    </source>
</evidence>
<dbReference type="InterPro" id="IPR055915">
    <property type="entry name" value="DUF7492"/>
</dbReference>
<organism evidence="4 5">
    <name type="scientific">[Emmonsia] crescens</name>
    <dbReference type="NCBI Taxonomy" id="73230"/>
    <lineage>
        <taxon>Eukaryota</taxon>
        <taxon>Fungi</taxon>
        <taxon>Dikarya</taxon>
        <taxon>Ascomycota</taxon>
        <taxon>Pezizomycotina</taxon>
        <taxon>Eurotiomycetes</taxon>
        <taxon>Eurotiomycetidae</taxon>
        <taxon>Onygenales</taxon>
        <taxon>Ajellomycetaceae</taxon>
        <taxon>Emergomyces</taxon>
    </lineage>
</organism>
<gene>
    <name evidence="4" type="ORF">EMCG_04232</name>
</gene>
<name>A0A0G2J7P7_9EURO</name>
<reference evidence="5" key="1">
    <citation type="journal article" date="2015" name="PLoS Genet.">
        <title>The dynamic genome and transcriptome of the human fungal pathogen Blastomyces and close relative Emmonsia.</title>
        <authorList>
            <person name="Munoz J.F."/>
            <person name="Gauthier G.M."/>
            <person name="Desjardins C.A."/>
            <person name="Gallo J.E."/>
            <person name="Holder J."/>
            <person name="Sullivan T.D."/>
            <person name="Marty A.J."/>
            <person name="Carmen J.C."/>
            <person name="Chen Z."/>
            <person name="Ding L."/>
            <person name="Gujja S."/>
            <person name="Magrini V."/>
            <person name="Misas E."/>
            <person name="Mitreva M."/>
            <person name="Priest M."/>
            <person name="Saif S."/>
            <person name="Whiston E.A."/>
            <person name="Young S."/>
            <person name="Zeng Q."/>
            <person name="Goldman W.E."/>
            <person name="Mardis E.R."/>
            <person name="Taylor J.W."/>
            <person name="McEwen J.G."/>
            <person name="Clay O.K."/>
            <person name="Klein B.S."/>
            <person name="Cuomo C.A."/>
        </authorList>
    </citation>
    <scope>NUCLEOTIDE SEQUENCE [LARGE SCALE GENOMIC DNA]</scope>
    <source>
        <strain evidence="5">UAMH 3008</strain>
    </source>
</reference>
<feature type="compositionally biased region" description="Low complexity" evidence="1">
    <location>
        <begin position="627"/>
        <end position="640"/>
    </location>
</feature>
<feature type="region of interest" description="Disordered" evidence="1">
    <location>
        <begin position="615"/>
        <end position="671"/>
    </location>
</feature>
<evidence type="ECO:0000313" key="4">
    <source>
        <dbReference type="EMBL" id="KKZ61131.1"/>
    </source>
</evidence>
<feature type="region of interest" description="Disordered" evidence="1">
    <location>
        <begin position="303"/>
        <end position="422"/>
    </location>
</feature>
<feature type="compositionally biased region" description="Low complexity" evidence="1">
    <location>
        <begin position="545"/>
        <end position="560"/>
    </location>
</feature>
<feature type="compositionally biased region" description="Pro residues" evidence="1">
    <location>
        <begin position="534"/>
        <end position="544"/>
    </location>
</feature>
<feature type="compositionally biased region" description="Pro residues" evidence="1">
    <location>
        <begin position="651"/>
        <end position="663"/>
    </location>
</feature>
<accession>A0A0G2J7P7</accession>
<comment type="caution">
    <text evidence="4">The sequence shown here is derived from an EMBL/GenBank/DDBJ whole genome shotgun (WGS) entry which is preliminary data.</text>
</comment>
<feature type="domain" description="DUF7492" evidence="3">
    <location>
        <begin position="22"/>
        <end position="295"/>
    </location>
</feature>
<feature type="compositionally biased region" description="Low complexity" evidence="1">
    <location>
        <begin position="367"/>
        <end position="378"/>
    </location>
</feature>
<feature type="compositionally biased region" description="Polar residues" evidence="1">
    <location>
        <begin position="390"/>
        <end position="420"/>
    </location>
</feature>
<evidence type="ECO:0000256" key="1">
    <source>
        <dbReference type="SAM" id="MobiDB-lite"/>
    </source>
</evidence>
<protein>
    <recommendedName>
        <fullName evidence="3">DUF7492 domain-containing protein</fullName>
    </recommendedName>
</protein>
<dbReference type="Proteomes" id="UP000034164">
    <property type="component" value="Unassembled WGS sequence"/>
</dbReference>
<feature type="chain" id="PRO_5002545838" description="DUF7492 domain-containing protein" evidence="2">
    <location>
        <begin position="24"/>
        <end position="688"/>
    </location>
</feature>
<dbReference type="Pfam" id="PF24320">
    <property type="entry name" value="DUF7492"/>
    <property type="match status" value="1"/>
</dbReference>
<feature type="signal peptide" evidence="2">
    <location>
        <begin position="1"/>
        <end position="23"/>
    </location>
</feature>
<dbReference type="EMBL" id="LCZI01001339">
    <property type="protein sequence ID" value="KKZ61131.1"/>
    <property type="molecule type" value="Genomic_DNA"/>
</dbReference>
<feature type="region of interest" description="Disordered" evidence="1">
    <location>
        <begin position="442"/>
        <end position="571"/>
    </location>
</feature>
<sequence length="688" mass="72836">MRKLRPFLALMANALYLFPIVAGHSWVDELTVIAANGTFIGAPGYPRGYVPRDTPGFSDLMMQYLLPLPPASRPGPPLPGPPKFLPTDNICRDTQVKQVQTDGQPRLKARPGSPIALRYQENGHVTLPSNTPGKPDNRGTVYIYGTTDPKPDDKFTSIHKIWNKDGTGGDRRGMLLSVQDYDDGRCYQINDQNISKERQKEFPHKAATPQGQNLWCQHDLALPKNVPEGKPYTLYWVWDWPTIPDAKKGIVALDEVYTTCMDIDITPASRLKVAAKGEPPALKFVEDQDLGSAAIPTQFENLKAPMIPGDSSSDSPQPSSPPSVASQQPVSTSQEQDPTPSPNPSPPPTSEPTGNGCGAAPAPVIATLTLSTESNSTTPGPTPTKLPEQPATSTDSGAKSVTQSDTLPSSEEDIPTSSSRPPIFLTILNSAPATAITATTLPAVSDDVVTPSPPSSPESTPTPSRGGGAVIFPVTLRPDGSLPDLPSSTAEFHSPDKTAITPTTPTIPTTPTAVNSTTEGFAQPPQPTETNPKSNPPAIIPLPNLPSNNSTGSNSTSNILPTVAESPTSTQPEFIKSTITVTATKTVYPTDIPTAQAQAIAQTAPSIMLQSSGFIVSTRPSSPSPSLPAAELPPEETPSLDCVFDDDSVPTPSPSSEPPPPGPSKRGFRTLSSRFRSSLAKIHADDQV</sequence>
<dbReference type="VEuPathDB" id="FungiDB:EMCG_04232"/>
<keyword evidence="2" id="KW-0732">Signal</keyword>
<evidence type="ECO:0000256" key="2">
    <source>
        <dbReference type="SAM" id="SignalP"/>
    </source>
</evidence>
<proteinExistence type="predicted"/>
<dbReference type="AlphaFoldDB" id="A0A0G2J7P7"/>
<feature type="compositionally biased region" description="Low complexity" evidence="1">
    <location>
        <begin position="498"/>
        <end position="513"/>
    </location>
</feature>
<feature type="compositionally biased region" description="Pro residues" evidence="1">
    <location>
        <begin position="339"/>
        <end position="350"/>
    </location>
</feature>
<feature type="compositionally biased region" description="Low complexity" evidence="1">
    <location>
        <begin position="310"/>
        <end position="334"/>
    </location>
</feature>
<evidence type="ECO:0000313" key="5">
    <source>
        <dbReference type="Proteomes" id="UP000034164"/>
    </source>
</evidence>